<evidence type="ECO:0000313" key="3">
    <source>
        <dbReference type="Proteomes" id="UP001208017"/>
    </source>
</evidence>
<feature type="domain" description="Metallo-beta-lactamase" evidence="1">
    <location>
        <begin position="29"/>
        <end position="238"/>
    </location>
</feature>
<dbReference type="Proteomes" id="UP001208017">
    <property type="component" value="Unassembled WGS sequence"/>
</dbReference>
<evidence type="ECO:0000259" key="1">
    <source>
        <dbReference type="SMART" id="SM00849"/>
    </source>
</evidence>
<dbReference type="SMART" id="SM00849">
    <property type="entry name" value="Lactamase_B"/>
    <property type="match status" value="1"/>
</dbReference>
<proteinExistence type="predicted"/>
<dbReference type="SUPFAM" id="SSF56281">
    <property type="entry name" value="Metallo-hydrolase/oxidoreductase"/>
    <property type="match status" value="1"/>
</dbReference>
<name>A0ABT3WX87_9BACL</name>
<comment type="caution">
    <text evidence="2">The sequence shown here is derived from an EMBL/GenBank/DDBJ whole genome shotgun (WGS) entry which is preliminary data.</text>
</comment>
<dbReference type="InterPro" id="IPR001279">
    <property type="entry name" value="Metallo-B-lactamas"/>
</dbReference>
<dbReference type="Gene3D" id="3.60.15.10">
    <property type="entry name" value="Ribonuclease Z/Hydroxyacylglutathione hydrolase-like"/>
    <property type="match status" value="1"/>
</dbReference>
<keyword evidence="3" id="KW-1185">Reference proteome</keyword>
<reference evidence="2 3" key="1">
    <citation type="submission" date="2022-11" db="EMBL/GenBank/DDBJ databases">
        <title>Study of microbial diversity in lake waters.</title>
        <authorList>
            <person name="Zhang J."/>
        </authorList>
    </citation>
    <scope>NUCLEOTIDE SEQUENCE [LARGE SCALE GENOMIC DNA]</scope>
    <source>
        <strain evidence="2 3">DT12</strain>
    </source>
</reference>
<evidence type="ECO:0000313" key="2">
    <source>
        <dbReference type="EMBL" id="MCX7569294.1"/>
    </source>
</evidence>
<gene>
    <name evidence="2" type="ORF">OS242_04915</name>
</gene>
<dbReference type="InterPro" id="IPR036866">
    <property type="entry name" value="RibonucZ/Hydroxyglut_hydro"/>
</dbReference>
<accession>A0ABT3WX87</accession>
<sequence length="272" mass="30200">METQSVHEEDRHVHGLAVLRDVLCLRTAIVNVVFVGEPGSDDYVLVDAGVRGYAGKIIEAAEERYGQRPPKAILLTHGHFDHVGALHELLEKWQVPVYAHALEMPYLTGKMAYPEPDPTVGGGLVAMMSPMFPNDPIDLGERVRALPTDGSIPVLPGWQSIHTPGHTQGHISLFRESDRTMISGDAFITTKQESVWHVLTQEQEIHGPPMYFTPDWEAAWNSVKKLERLKPRVVVTGHGLPMQGEELAQGLSKLAREFDTMAIPEHGRYVKG</sequence>
<dbReference type="InterPro" id="IPR050855">
    <property type="entry name" value="NDM-1-like"/>
</dbReference>
<protein>
    <submittedName>
        <fullName evidence="2">MBL fold metallo-hydrolase</fullName>
    </submittedName>
</protein>
<dbReference type="EMBL" id="JAPMLT010000002">
    <property type="protein sequence ID" value="MCX7569294.1"/>
    <property type="molecule type" value="Genomic_DNA"/>
</dbReference>
<dbReference type="PANTHER" id="PTHR42951:SF17">
    <property type="entry name" value="METALLO-BETA-LACTAMASE DOMAIN-CONTAINING PROTEIN"/>
    <property type="match status" value="1"/>
</dbReference>
<dbReference type="Pfam" id="PF00753">
    <property type="entry name" value="Lactamase_B"/>
    <property type="match status" value="1"/>
</dbReference>
<dbReference type="CDD" id="cd07721">
    <property type="entry name" value="yflN-like_MBL-fold"/>
    <property type="match status" value="1"/>
</dbReference>
<dbReference type="RefSeq" id="WP_267150541.1">
    <property type="nucleotide sequence ID" value="NZ_JAPMLT010000002.1"/>
</dbReference>
<dbReference type="PANTHER" id="PTHR42951">
    <property type="entry name" value="METALLO-BETA-LACTAMASE DOMAIN-CONTAINING"/>
    <property type="match status" value="1"/>
</dbReference>
<organism evidence="2 3">
    <name type="scientific">Tumebacillus lacus</name>
    <dbReference type="NCBI Taxonomy" id="2995335"/>
    <lineage>
        <taxon>Bacteria</taxon>
        <taxon>Bacillati</taxon>
        <taxon>Bacillota</taxon>
        <taxon>Bacilli</taxon>
        <taxon>Bacillales</taxon>
        <taxon>Alicyclobacillaceae</taxon>
        <taxon>Tumebacillus</taxon>
    </lineage>
</organism>